<evidence type="ECO:0000256" key="2">
    <source>
        <dbReference type="ARBA" id="ARBA00004186"/>
    </source>
</evidence>
<reference evidence="10" key="2">
    <citation type="journal article" date="2021" name="Genome Biol. Evol.">
        <title>Developing a high-quality reference genome for a parasitic bivalve with doubly uniparental inheritance (Bivalvia: Unionida).</title>
        <authorList>
            <person name="Smith C.H."/>
        </authorList>
    </citation>
    <scope>NUCLEOTIDE SEQUENCE</scope>
    <source>
        <strain evidence="10">CHS0354</strain>
        <tissue evidence="10">Mantle</tissue>
    </source>
</reference>
<reference evidence="10" key="3">
    <citation type="submission" date="2023-05" db="EMBL/GenBank/DDBJ databases">
        <authorList>
            <person name="Smith C.H."/>
        </authorList>
    </citation>
    <scope>NUCLEOTIDE SEQUENCE</scope>
    <source>
        <strain evidence="10">CHS0354</strain>
        <tissue evidence="10">Mantle</tissue>
    </source>
</reference>
<sequence>MADLPFYIGFQTNLDIRLKVEEIFMRFEEEAFGYLSEILATAKKTFKSSKIEPLPKTPSAKRSRRKITRRKIEELNEEDEENNPPAKRLSLHPETDNLRDDSPQRHTRITRAAAKRATTSSRTRKKSGVNRNEKDQSEKNKSTPIICVDKVVQKEILECETKVTRESKHSPLSSVQEQLKQSYSPQKPLHKFCLMNVKEKASVYEEMIHLIENNAVHQSHKTPTASPSKRIEENHNSLKIVCSNYRSGSIHRSGSNRKASHLDTPKATRRSSRASVRKSLQMVKSHQALKKSGTFEKLKVTPSTKPSRTRLRLKKMGAELGTSRIDTGSTKENEDENAHNAHQEFSNIQETNAEDNATEATSKRSIQTNVQKSDSNSSCAAEISTDVNIEAASYEVLPQTSSHTDAQIGVGNTSLTSHDAADSENTCTEVSMNKSKMAEIRKPSTADGESADLIEITQNKGISLENDSCKNVKCNENEGSSSRKDIDGHQPLSVKPVRSTRTRQRVAERTADMSTNSQLERNSQSDVDSGVGSVTKVSLQESIEDKPRVTRSKMRKPNSNSGTDELGTSSDHDEVFAVPNSPPPRMTRTKTRKRQLEEESDTEIDTSKRSHLDSETSDQEKKDEESYMGVTTDEELHEDAVSRSLFTPATKIIHPASFLNSLNKTSANSALCPANLATGIVRSFIKRNTPPKPTLEDLHNRRKMALEEKERLHQERLKNREVQYKRKMEELKRKREEKMKKAAELREKLHSEESKHRMLLNRKMHLKEQKLESMKEEKLKEEREKQKIRQQKLQEAEERRLQEQKELEKKVQEQLAERKHRELLQKKKEMEEFERLQKLQQESQKFKEKLAEIEKERATEAEKLRLIEEEKQREWQRKKDERERMLIQEKAEKERIELEKKRERELQMKKEIDRQKELEKRRLEEEEQQKEKERQMQEELKKQLNKHNAQLIQQQQQNNVTHTSLKGIPKPNLNRTLTLTEPQIVKTLASNPNSYEMTPVRMHKNSPSEDNYDISNLHSDDSTDDEDAPRKKIPLWAQGANLKAALINQHYHPPNLERMFSHIDPPDLNLLFEKKRARFNKRTSSAHWDSPILLPCKI</sequence>
<accession>A0AAE0RVR2</accession>
<feature type="compositionally biased region" description="Polar residues" evidence="8">
    <location>
        <begin position="358"/>
        <end position="379"/>
    </location>
</feature>
<dbReference type="EMBL" id="JAEAOA010000114">
    <property type="protein sequence ID" value="KAK3580506.1"/>
    <property type="molecule type" value="Genomic_DNA"/>
</dbReference>
<dbReference type="AlphaFoldDB" id="A0AAE0RVR2"/>
<keyword evidence="11" id="KW-1185">Reference proteome</keyword>
<proteinExistence type="inferred from homology"/>
<keyword evidence="4" id="KW-0963">Cytoplasm</keyword>
<feature type="compositionally biased region" description="Basic residues" evidence="8">
    <location>
        <begin position="267"/>
        <end position="276"/>
    </location>
</feature>
<name>A0AAE0RVR2_9BIVA</name>
<dbReference type="Proteomes" id="UP001195483">
    <property type="component" value="Unassembled WGS sequence"/>
</dbReference>
<dbReference type="GO" id="GO:0030496">
    <property type="term" value="C:midbody"/>
    <property type="evidence" value="ECO:0007669"/>
    <property type="project" value="TreeGrafter"/>
</dbReference>
<reference evidence="10" key="1">
    <citation type="journal article" date="2021" name="Genome Biol. Evol.">
        <title>A High-Quality Reference Genome for a Parasitic Bivalve with Doubly Uniparental Inheritance (Bivalvia: Unionida).</title>
        <authorList>
            <person name="Smith C.H."/>
        </authorList>
    </citation>
    <scope>NUCLEOTIDE SEQUENCE</scope>
    <source>
        <tissue evidence="10">Mantle</tissue>
    </source>
</reference>
<comment type="subcellular location">
    <subcellularLocation>
        <location evidence="2">Cytoplasm</location>
        <location evidence="2">Cytoskeleton</location>
        <location evidence="2">Spindle</location>
    </subcellularLocation>
    <subcellularLocation>
        <location evidence="1">Nucleus</location>
    </subcellularLocation>
</comment>
<feature type="region of interest" description="Disordered" evidence="8">
    <location>
        <begin position="48"/>
        <end position="141"/>
    </location>
</feature>
<feature type="region of interest" description="Disordered" evidence="8">
    <location>
        <begin position="475"/>
        <end position="636"/>
    </location>
</feature>
<comment type="similarity">
    <text evidence="3">Belongs to the INCENP family.</text>
</comment>
<protein>
    <recommendedName>
        <fullName evidence="9">Inner centromere protein ARK-binding domain-containing protein</fullName>
    </recommendedName>
</protein>
<dbReference type="PANTHER" id="PTHR13142">
    <property type="entry name" value="INNER CENTROMERE PROTEIN"/>
    <property type="match status" value="1"/>
</dbReference>
<keyword evidence="5" id="KW-0159">Chromosome partition</keyword>
<keyword evidence="6" id="KW-0206">Cytoskeleton</keyword>
<comment type="caution">
    <text evidence="10">The sequence shown here is derived from an EMBL/GenBank/DDBJ whole genome shotgun (WGS) entry which is preliminary data.</text>
</comment>
<dbReference type="PANTHER" id="PTHR13142:SF1">
    <property type="entry name" value="INNER CENTROMERE PROTEIN"/>
    <property type="match status" value="1"/>
</dbReference>
<feature type="compositionally biased region" description="Low complexity" evidence="8">
    <location>
        <begin position="525"/>
        <end position="534"/>
    </location>
</feature>
<dbReference type="GO" id="GO:0000281">
    <property type="term" value="P:mitotic cytokinesis"/>
    <property type="evidence" value="ECO:0007669"/>
    <property type="project" value="TreeGrafter"/>
</dbReference>
<feature type="compositionally biased region" description="Polar residues" evidence="8">
    <location>
        <begin position="512"/>
        <end position="524"/>
    </location>
</feature>
<evidence type="ECO:0000256" key="6">
    <source>
        <dbReference type="ARBA" id="ARBA00023212"/>
    </source>
</evidence>
<dbReference type="Pfam" id="PF03941">
    <property type="entry name" value="INCENP_ARK-bind"/>
    <property type="match status" value="1"/>
</dbReference>
<feature type="compositionally biased region" description="Basic and acidic residues" evidence="8">
    <location>
        <begin position="605"/>
        <end position="625"/>
    </location>
</feature>
<evidence type="ECO:0000256" key="5">
    <source>
        <dbReference type="ARBA" id="ARBA00022829"/>
    </source>
</evidence>
<feature type="compositionally biased region" description="Polar residues" evidence="8">
    <location>
        <begin position="557"/>
        <end position="569"/>
    </location>
</feature>
<evidence type="ECO:0000256" key="7">
    <source>
        <dbReference type="ARBA" id="ARBA00023242"/>
    </source>
</evidence>
<evidence type="ECO:0000256" key="8">
    <source>
        <dbReference type="SAM" id="MobiDB-lite"/>
    </source>
</evidence>
<evidence type="ECO:0000256" key="4">
    <source>
        <dbReference type="ARBA" id="ARBA00022490"/>
    </source>
</evidence>
<dbReference type="GO" id="GO:0000776">
    <property type="term" value="C:kinetochore"/>
    <property type="evidence" value="ECO:0007669"/>
    <property type="project" value="TreeGrafter"/>
</dbReference>
<evidence type="ECO:0000256" key="3">
    <source>
        <dbReference type="ARBA" id="ARBA00010042"/>
    </source>
</evidence>
<gene>
    <name evidence="10" type="ORF">CHS0354_001104</name>
</gene>
<feature type="region of interest" description="Disordered" evidence="8">
    <location>
        <begin position="899"/>
        <end position="942"/>
    </location>
</feature>
<feature type="compositionally biased region" description="Low complexity" evidence="8">
    <location>
        <begin position="110"/>
        <end position="121"/>
    </location>
</feature>
<feature type="compositionally biased region" description="Basic and acidic residues" evidence="8">
    <location>
        <begin position="131"/>
        <end position="141"/>
    </location>
</feature>
<evidence type="ECO:0000313" key="10">
    <source>
        <dbReference type="EMBL" id="KAK3580506.1"/>
    </source>
</evidence>
<feature type="compositionally biased region" description="Basic and acidic residues" evidence="8">
    <location>
        <begin position="475"/>
        <end position="488"/>
    </location>
</feature>
<feature type="domain" description="Inner centromere protein ARK-binding" evidence="9">
    <location>
        <begin position="1017"/>
        <end position="1072"/>
    </location>
</feature>
<feature type="compositionally biased region" description="Basic and acidic residues" evidence="8">
    <location>
        <begin position="329"/>
        <end position="342"/>
    </location>
</feature>
<dbReference type="InterPro" id="IPR005635">
    <property type="entry name" value="Inner_centromere_prot_ARK-bd"/>
</dbReference>
<feature type="region of interest" description="Disordered" evidence="8">
    <location>
        <begin position="995"/>
        <end position="1029"/>
    </location>
</feature>
<dbReference type="GO" id="GO:0005634">
    <property type="term" value="C:nucleus"/>
    <property type="evidence" value="ECO:0007669"/>
    <property type="project" value="UniProtKB-SubCell"/>
</dbReference>
<feature type="compositionally biased region" description="Basic and acidic residues" evidence="8">
    <location>
        <begin position="91"/>
        <end position="104"/>
    </location>
</feature>
<feature type="region of interest" description="Disordered" evidence="8">
    <location>
        <begin position="768"/>
        <end position="806"/>
    </location>
</feature>
<feature type="compositionally biased region" description="Basic residues" evidence="8">
    <location>
        <begin position="59"/>
        <end position="69"/>
    </location>
</feature>
<organism evidence="10 11">
    <name type="scientific">Potamilus streckersoni</name>
    <dbReference type="NCBI Taxonomy" id="2493646"/>
    <lineage>
        <taxon>Eukaryota</taxon>
        <taxon>Metazoa</taxon>
        <taxon>Spiralia</taxon>
        <taxon>Lophotrochozoa</taxon>
        <taxon>Mollusca</taxon>
        <taxon>Bivalvia</taxon>
        <taxon>Autobranchia</taxon>
        <taxon>Heteroconchia</taxon>
        <taxon>Palaeoheterodonta</taxon>
        <taxon>Unionida</taxon>
        <taxon>Unionoidea</taxon>
        <taxon>Unionidae</taxon>
        <taxon>Ambleminae</taxon>
        <taxon>Lampsilini</taxon>
        <taxon>Potamilus</taxon>
    </lineage>
</organism>
<evidence type="ECO:0000259" key="9">
    <source>
        <dbReference type="Pfam" id="PF03941"/>
    </source>
</evidence>
<evidence type="ECO:0000313" key="11">
    <source>
        <dbReference type="Proteomes" id="UP001195483"/>
    </source>
</evidence>
<evidence type="ECO:0000256" key="1">
    <source>
        <dbReference type="ARBA" id="ARBA00004123"/>
    </source>
</evidence>
<dbReference type="GO" id="GO:0051257">
    <property type="term" value="P:meiotic spindle midzone assembly"/>
    <property type="evidence" value="ECO:0007669"/>
    <property type="project" value="TreeGrafter"/>
</dbReference>
<dbReference type="GO" id="GO:0051310">
    <property type="term" value="P:metaphase chromosome alignment"/>
    <property type="evidence" value="ECO:0007669"/>
    <property type="project" value="TreeGrafter"/>
</dbReference>
<dbReference type="Gene3D" id="1.20.5.2230">
    <property type="match status" value="1"/>
</dbReference>
<feature type="region of interest" description="Disordered" evidence="8">
    <location>
        <begin position="249"/>
        <end position="379"/>
    </location>
</feature>
<keyword evidence="7" id="KW-0539">Nucleus</keyword>
<dbReference type="GO" id="GO:1990385">
    <property type="term" value="C:meiotic spindle midzone"/>
    <property type="evidence" value="ECO:0007669"/>
    <property type="project" value="TreeGrafter"/>
</dbReference>
<dbReference type="GO" id="GO:0032133">
    <property type="term" value="C:chromosome passenger complex"/>
    <property type="evidence" value="ECO:0007669"/>
    <property type="project" value="TreeGrafter"/>
</dbReference>